<organism evidence="1 2">
    <name type="scientific">Rhodocollybia butyracea</name>
    <dbReference type="NCBI Taxonomy" id="206335"/>
    <lineage>
        <taxon>Eukaryota</taxon>
        <taxon>Fungi</taxon>
        <taxon>Dikarya</taxon>
        <taxon>Basidiomycota</taxon>
        <taxon>Agaricomycotina</taxon>
        <taxon>Agaricomycetes</taxon>
        <taxon>Agaricomycetidae</taxon>
        <taxon>Agaricales</taxon>
        <taxon>Marasmiineae</taxon>
        <taxon>Omphalotaceae</taxon>
        <taxon>Rhodocollybia</taxon>
    </lineage>
</organism>
<dbReference type="OrthoDB" id="3266451at2759"/>
<dbReference type="AlphaFoldDB" id="A0A9P5PDK6"/>
<keyword evidence="2" id="KW-1185">Reference proteome</keyword>
<gene>
    <name evidence="1" type="ORF">BDP27DRAFT_1430366</name>
</gene>
<sequence>MPLCSTCGGNTFIPRVTGDKIQTRSGPAYFQPEVASVLRNIKLDLEVYEAEICRLRNEKGCLERYAAQLQSLDPPFHKIPNEILRQILDDCCDMNSFRAVDLRCRQPTPDAQAIRSKPAMVVSSVCSRWRQKCTFYTCDMVPNIVILGGPGR</sequence>
<evidence type="ECO:0000313" key="1">
    <source>
        <dbReference type="EMBL" id="KAF9060215.1"/>
    </source>
</evidence>
<reference evidence="1" key="1">
    <citation type="submission" date="2020-11" db="EMBL/GenBank/DDBJ databases">
        <authorList>
            <consortium name="DOE Joint Genome Institute"/>
            <person name="Ahrendt S."/>
            <person name="Riley R."/>
            <person name="Andreopoulos W."/>
            <person name="Labutti K."/>
            <person name="Pangilinan J."/>
            <person name="Ruiz-Duenas F.J."/>
            <person name="Barrasa J.M."/>
            <person name="Sanchez-Garcia M."/>
            <person name="Camarero S."/>
            <person name="Miyauchi S."/>
            <person name="Serrano A."/>
            <person name="Linde D."/>
            <person name="Babiker R."/>
            <person name="Drula E."/>
            <person name="Ayuso-Fernandez I."/>
            <person name="Pacheco R."/>
            <person name="Padilla G."/>
            <person name="Ferreira P."/>
            <person name="Barriuso J."/>
            <person name="Kellner H."/>
            <person name="Castanera R."/>
            <person name="Alfaro M."/>
            <person name="Ramirez L."/>
            <person name="Pisabarro A.G."/>
            <person name="Kuo A."/>
            <person name="Tritt A."/>
            <person name="Lipzen A."/>
            <person name="He G."/>
            <person name="Yan M."/>
            <person name="Ng V."/>
            <person name="Cullen D."/>
            <person name="Martin F."/>
            <person name="Rosso M.-N."/>
            <person name="Henrissat B."/>
            <person name="Hibbett D."/>
            <person name="Martinez A.T."/>
            <person name="Grigoriev I.V."/>
        </authorList>
    </citation>
    <scope>NUCLEOTIDE SEQUENCE</scope>
    <source>
        <strain evidence="1">AH 40177</strain>
    </source>
</reference>
<dbReference type="EMBL" id="JADNRY010000255">
    <property type="protein sequence ID" value="KAF9060215.1"/>
    <property type="molecule type" value="Genomic_DNA"/>
</dbReference>
<comment type="caution">
    <text evidence="1">The sequence shown here is derived from an EMBL/GenBank/DDBJ whole genome shotgun (WGS) entry which is preliminary data.</text>
</comment>
<protein>
    <recommendedName>
        <fullName evidence="3">F-box domain-containing protein</fullName>
    </recommendedName>
</protein>
<proteinExistence type="predicted"/>
<evidence type="ECO:0000313" key="2">
    <source>
        <dbReference type="Proteomes" id="UP000772434"/>
    </source>
</evidence>
<evidence type="ECO:0008006" key="3">
    <source>
        <dbReference type="Google" id="ProtNLM"/>
    </source>
</evidence>
<accession>A0A9P5PDK6</accession>
<name>A0A9P5PDK6_9AGAR</name>
<dbReference type="Proteomes" id="UP000772434">
    <property type="component" value="Unassembled WGS sequence"/>
</dbReference>